<comment type="caution">
    <text evidence="1">The sequence shown here is derived from an EMBL/GenBank/DDBJ whole genome shotgun (WGS) entry which is preliminary data.</text>
</comment>
<protein>
    <submittedName>
        <fullName evidence="1">Uncharacterized protein</fullName>
    </submittedName>
</protein>
<gene>
    <name evidence="1" type="ORF">GCM10011611_66620</name>
</gene>
<sequence length="111" mass="11913">MIVTPIEREVPMRSAFVTNPKPPATKLQRMKILEIHDQIAAEAIKQIVQPTMAAGGSVGDVLVLLESVVSGVLVVTIKLGGDEKVLDLLFQRVRLKMAQLRLGGISTAGEA</sequence>
<reference evidence="1" key="1">
    <citation type="journal article" date="2014" name="Int. J. Syst. Evol. Microbiol.">
        <title>Complete genome sequence of Corynebacterium casei LMG S-19264T (=DSM 44701T), isolated from a smear-ripened cheese.</title>
        <authorList>
            <consortium name="US DOE Joint Genome Institute (JGI-PGF)"/>
            <person name="Walter F."/>
            <person name="Albersmeier A."/>
            <person name="Kalinowski J."/>
            <person name="Ruckert C."/>
        </authorList>
    </citation>
    <scope>NUCLEOTIDE SEQUENCE</scope>
    <source>
        <strain evidence="1">CGMCC 1.15725</strain>
    </source>
</reference>
<dbReference type="AlphaFoldDB" id="A0A8J3E747"/>
<name>A0A8J3E747_9PROT</name>
<proteinExistence type="predicted"/>
<evidence type="ECO:0000313" key="1">
    <source>
        <dbReference type="EMBL" id="GGF50875.1"/>
    </source>
</evidence>
<keyword evidence="2" id="KW-1185">Reference proteome</keyword>
<evidence type="ECO:0000313" key="2">
    <source>
        <dbReference type="Proteomes" id="UP000646365"/>
    </source>
</evidence>
<organism evidence="1 2">
    <name type="scientific">Aliidongia dinghuensis</name>
    <dbReference type="NCBI Taxonomy" id="1867774"/>
    <lineage>
        <taxon>Bacteria</taxon>
        <taxon>Pseudomonadati</taxon>
        <taxon>Pseudomonadota</taxon>
        <taxon>Alphaproteobacteria</taxon>
        <taxon>Rhodospirillales</taxon>
        <taxon>Dongiaceae</taxon>
        <taxon>Aliidongia</taxon>
    </lineage>
</organism>
<accession>A0A8J3E747</accession>
<dbReference type="Proteomes" id="UP000646365">
    <property type="component" value="Unassembled WGS sequence"/>
</dbReference>
<reference evidence="1" key="2">
    <citation type="submission" date="2020-09" db="EMBL/GenBank/DDBJ databases">
        <authorList>
            <person name="Sun Q."/>
            <person name="Zhou Y."/>
        </authorList>
    </citation>
    <scope>NUCLEOTIDE SEQUENCE</scope>
    <source>
        <strain evidence="1">CGMCC 1.15725</strain>
    </source>
</reference>
<dbReference type="EMBL" id="BMJQ01000036">
    <property type="protein sequence ID" value="GGF50875.1"/>
    <property type="molecule type" value="Genomic_DNA"/>
</dbReference>
<dbReference type="RefSeq" id="WP_189052535.1">
    <property type="nucleotide sequence ID" value="NZ_BMJQ01000036.1"/>
</dbReference>